<dbReference type="AlphaFoldDB" id="A0A1X9T372"/>
<feature type="transmembrane region" description="Helical" evidence="5">
    <location>
        <begin position="135"/>
        <end position="159"/>
    </location>
</feature>
<dbReference type="Pfam" id="PF04610">
    <property type="entry name" value="TrbL"/>
    <property type="match status" value="1"/>
</dbReference>
<evidence type="ECO:0000313" key="7">
    <source>
        <dbReference type="Proteomes" id="UP000194265"/>
    </source>
</evidence>
<dbReference type="OrthoDB" id="5320201at2"/>
<feature type="transmembrane region" description="Helical" evidence="5">
    <location>
        <begin position="165"/>
        <end position="184"/>
    </location>
</feature>
<dbReference type="GO" id="GO:0030255">
    <property type="term" value="P:protein secretion by the type IV secretion system"/>
    <property type="evidence" value="ECO:0007669"/>
    <property type="project" value="InterPro"/>
</dbReference>
<evidence type="ECO:0000256" key="5">
    <source>
        <dbReference type="SAM" id="Phobius"/>
    </source>
</evidence>
<evidence type="ECO:0000256" key="2">
    <source>
        <dbReference type="ARBA" id="ARBA00022692"/>
    </source>
</evidence>
<feature type="transmembrane region" description="Helical" evidence="5">
    <location>
        <begin position="238"/>
        <end position="258"/>
    </location>
</feature>
<evidence type="ECO:0000256" key="1">
    <source>
        <dbReference type="ARBA" id="ARBA00004141"/>
    </source>
</evidence>
<dbReference type="EMBL" id="CP018791">
    <property type="protein sequence ID" value="ARR02876.1"/>
    <property type="molecule type" value="Genomic_DNA"/>
</dbReference>
<proteinExistence type="predicted"/>
<evidence type="ECO:0000256" key="3">
    <source>
        <dbReference type="ARBA" id="ARBA00022989"/>
    </source>
</evidence>
<evidence type="ECO:0000313" key="6">
    <source>
        <dbReference type="EMBL" id="ARR02876.1"/>
    </source>
</evidence>
<dbReference type="GO" id="GO:0016020">
    <property type="term" value="C:membrane"/>
    <property type="evidence" value="ECO:0007669"/>
    <property type="project" value="UniProtKB-SubCell"/>
</dbReference>
<comment type="subcellular location">
    <subcellularLocation>
        <location evidence="1">Membrane</location>
        <topology evidence="1">Multi-pass membrane protein</topology>
    </subcellularLocation>
</comment>
<feature type="transmembrane region" description="Helical" evidence="5">
    <location>
        <begin position="196"/>
        <end position="218"/>
    </location>
</feature>
<dbReference type="STRING" id="1660074.CVIC8964_1497"/>
<keyword evidence="3 5" id="KW-1133">Transmembrane helix</keyword>
<protein>
    <submittedName>
        <fullName evidence="6">Type IV secretion system protein VirB6</fullName>
    </submittedName>
</protein>
<keyword evidence="2 5" id="KW-0812">Transmembrane</keyword>
<accession>A0A1X9T372</accession>
<dbReference type="RefSeq" id="WP_086334048.1">
    <property type="nucleotide sequence ID" value="NZ_CP018791.1"/>
</dbReference>
<reference evidence="6 7" key="1">
    <citation type="journal article" date="2017" name="Genome Biol. Evol.">
        <title>Comparative Genomic Analysis Identifies a Campylobacter Clade Deficient in Selenium Metabolism.</title>
        <authorList>
            <person name="Miller W.G."/>
            <person name="Yee E."/>
            <person name="Lopes B.S."/>
            <person name="Chapman M.H."/>
            <person name="Huynh S."/>
            <person name="Bono J.L."/>
            <person name="Parker C.T."/>
            <person name="Strachan N.J.C."/>
            <person name="Forbes K.J."/>
        </authorList>
    </citation>
    <scope>NUCLEOTIDE SEQUENCE [LARGE SCALE GENOMIC DNA]</scope>
    <source>
        <strain evidence="6 7">RM8964</strain>
    </source>
</reference>
<dbReference type="InterPro" id="IPR007688">
    <property type="entry name" value="Conjugal_tfr_TrbL/VirB6"/>
</dbReference>
<name>A0A1X9T372_9BACT</name>
<gene>
    <name evidence="6" type="ORF">CVIC8964_1497</name>
</gene>
<feature type="transmembrane region" description="Helical" evidence="5">
    <location>
        <begin position="65"/>
        <end position="84"/>
    </location>
</feature>
<dbReference type="Proteomes" id="UP000194265">
    <property type="component" value="Chromosome"/>
</dbReference>
<sequence>MGVFESLYQSLIGYIVAFDAKQSAVINILSMAKDLITIGLTISILWTAFQVMLNRNTSPFNEVLWSMFKRAIILSVVFGSVNWINYASPVAQEAYNLFSQGGGQRFPAMLDKNLKFLANEFTDSMTEKLTFGAELIIIPFYIVATFIVFAIVSLITMSFLILTTITSHLLVVVLPFAIISLLYNQTKEIFAQWLKLFISNLLTVLLGFLVIEVFLINIFNAEFQKIATSKSMEYTSVLVLFVVTLIGVKVFLMAISLAQNLVGVSLDMASGAGGGATAALGAGGTAMGMASRLGTSGAKIGSAKALSGAKIGGQMVGNFAKKLDAKTGEHIANMFRNKK</sequence>
<feature type="transmembrane region" description="Helical" evidence="5">
    <location>
        <begin position="35"/>
        <end position="53"/>
    </location>
</feature>
<keyword evidence="4 5" id="KW-0472">Membrane</keyword>
<evidence type="ECO:0000256" key="4">
    <source>
        <dbReference type="ARBA" id="ARBA00023136"/>
    </source>
</evidence>
<organism evidence="6 7">
    <name type="scientific">Campylobacter vicugnae</name>
    <dbReference type="NCBI Taxonomy" id="1660076"/>
    <lineage>
        <taxon>Bacteria</taxon>
        <taxon>Pseudomonadati</taxon>
        <taxon>Campylobacterota</taxon>
        <taxon>Epsilonproteobacteria</taxon>
        <taxon>Campylobacterales</taxon>
        <taxon>Campylobacteraceae</taxon>
        <taxon>Campylobacter</taxon>
    </lineage>
</organism>